<dbReference type="InterPro" id="IPR050871">
    <property type="entry name" value="26S_Proteasome/COP9_Components"/>
</dbReference>
<accession>A0ABN7RT02</accession>
<feature type="domain" description="PCI" evidence="3">
    <location>
        <begin position="165"/>
        <end position="336"/>
    </location>
</feature>
<keyword evidence="1" id="KW-0175">Coiled coil</keyword>
<name>A0ABN7RT02_OIKDI</name>
<feature type="region of interest" description="Disordered" evidence="2">
    <location>
        <begin position="1"/>
        <end position="28"/>
    </location>
</feature>
<evidence type="ECO:0000256" key="2">
    <source>
        <dbReference type="SAM" id="MobiDB-lite"/>
    </source>
</evidence>
<feature type="coiled-coil region" evidence="1">
    <location>
        <begin position="288"/>
        <end position="315"/>
    </location>
</feature>
<dbReference type="Proteomes" id="UP001158576">
    <property type="component" value="Chromosome PAR"/>
</dbReference>
<dbReference type="PANTHER" id="PTHR10678">
    <property type="entry name" value="26S PROTEASOME NON-ATPASE REGULATORY SUBUNIT 11/COP9 SIGNALOSOME COMPLEX SUBUNIT 2"/>
    <property type="match status" value="1"/>
</dbReference>
<reference evidence="4 5" key="1">
    <citation type="submission" date="2021-04" db="EMBL/GenBank/DDBJ databases">
        <authorList>
            <person name="Bliznina A."/>
        </authorList>
    </citation>
    <scope>NUCLEOTIDE SEQUENCE [LARGE SCALE GENOMIC DNA]</scope>
</reference>
<dbReference type="Pfam" id="PF01399">
    <property type="entry name" value="PCI"/>
    <property type="match status" value="1"/>
</dbReference>
<gene>
    <name evidence="4" type="ORF">OKIOD_LOCUS1325</name>
</gene>
<dbReference type="SUPFAM" id="SSF46785">
    <property type="entry name" value="Winged helix' DNA-binding domain"/>
    <property type="match status" value="1"/>
</dbReference>
<proteinExistence type="predicted"/>
<organism evidence="4 5">
    <name type="scientific">Oikopleura dioica</name>
    <name type="common">Tunicate</name>
    <dbReference type="NCBI Taxonomy" id="34765"/>
    <lineage>
        <taxon>Eukaryota</taxon>
        <taxon>Metazoa</taxon>
        <taxon>Chordata</taxon>
        <taxon>Tunicata</taxon>
        <taxon>Appendicularia</taxon>
        <taxon>Copelata</taxon>
        <taxon>Oikopleuridae</taxon>
        <taxon>Oikopleura</taxon>
    </lineage>
</organism>
<protein>
    <submittedName>
        <fullName evidence="4">Oidioi.mRNA.OKI2018_I69.PAR.g9767.t1.cds</fullName>
    </submittedName>
</protein>
<evidence type="ECO:0000313" key="4">
    <source>
        <dbReference type="EMBL" id="CAG5081019.1"/>
    </source>
</evidence>
<dbReference type="PROSITE" id="PS50250">
    <property type="entry name" value="PCI"/>
    <property type="match status" value="1"/>
</dbReference>
<evidence type="ECO:0000256" key="1">
    <source>
        <dbReference type="SAM" id="Coils"/>
    </source>
</evidence>
<dbReference type="EMBL" id="OU015568">
    <property type="protein sequence ID" value="CAG5081019.1"/>
    <property type="molecule type" value="Genomic_DNA"/>
</dbReference>
<dbReference type="SMART" id="SM00088">
    <property type="entry name" value="PINT"/>
    <property type="match status" value="1"/>
</dbReference>
<dbReference type="SMART" id="SM00753">
    <property type="entry name" value="PAM"/>
    <property type="match status" value="1"/>
</dbReference>
<evidence type="ECO:0000313" key="5">
    <source>
        <dbReference type="Proteomes" id="UP001158576"/>
    </source>
</evidence>
<evidence type="ECO:0000259" key="3">
    <source>
        <dbReference type="PROSITE" id="PS50250"/>
    </source>
</evidence>
<sequence length="374" mass="43220">MSDIDMSDNDDEYQMEYTSESDSEPDVDLENQYYTAKGLKESGEIDESLAAFDRVLELEEEKGEWGFKALKQKTKVNFKSKRYDDMLNSYKQLRSSCQTESGEEDLKKGTQLLEIIQIDIQMSTLRKDNKRLKFLYEKSKSIKTGIPHPLTKGIIHECGGKMHLSEENFAAAHTDFFEAFKCFDEAGSPRRISCLKYLVLANMLSSSDINPFDSQEAKPYKRYDDISAMTALREAYQTNDIEGFQTIVADPKSHDAIMGDPFIREHIESLLKLVRTQKLTKLIIPYKRIKMSRLAEELKVNLEDIERLLVNCIAEEIIDARIDQKNLLVLMNEKEPDQERLRDTGFASWGANIAELNRNIEYYQRMPTAKKFGY</sequence>
<dbReference type="InterPro" id="IPR036390">
    <property type="entry name" value="WH_DNA-bd_sf"/>
</dbReference>
<dbReference type="InterPro" id="IPR000717">
    <property type="entry name" value="PCI_dom"/>
</dbReference>
<dbReference type="Gene3D" id="1.25.40.570">
    <property type="match status" value="1"/>
</dbReference>
<keyword evidence="5" id="KW-1185">Reference proteome</keyword>